<name>A0A8S5TG03_9CAUD</name>
<organism evidence="1">
    <name type="scientific">Myoviridae sp. ctt8G1</name>
    <dbReference type="NCBI Taxonomy" id="2827713"/>
    <lineage>
        <taxon>Viruses</taxon>
        <taxon>Duplodnaviria</taxon>
        <taxon>Heunggongvirae</taxon>
        <taxon>Uroviricota</taxon>
        <taxon>Caudoviricetes</taxon>
    </lineage>
</organism>
<evidence type="ECO:0000313" key="1">
    <source>
        <dbReference type="EMBL" id="DAF62185.1"/>
    </source>
</evidence>
<reference evidence="1" key="1">
    <citation type="journal article" date="2021" name="Proc. Natl. Acad. Sci. U.S.A.">
        <title>A Catalog of Tens of Thousands of Viruses from Human Metagenomes Reveals Hidden Associations with Chronic Diseases.</title>
        <authorList>
            <person name="Tisza M.J."/>
            <person name="Buck C.B."/>
        </authorList>
    </citation>
    <scope>NUCLEOTIDE SEQUENCE</scope>
    <source>
        <strain evidence="1">Ctt8G1</strain>
    </source>
</reference>
<protein>
    <submittedName>
        <fullName evidence="1">Uncharacterized protein</fullName>
    </submittedName>
</protein>
<dbReference type="EMBL" id="BK032822">
    <property type="protein sequence ID" value="DAF62185.1"/>
    <property type="molecule type" value="Genomic_DNA"/>
</dbReference>
<proteinExistence type="predicted"/>
<sequence length="174" mass="20205">MNSNIYNDMAQEITNFSRFYASFNRLPYDGDREEFKKGIVMQYTGNRTDSLREMTRKEYGACCSALEKLAGQDEWCRKMREELRYRRSVCLKLMQRLGIDTADWARINDFCRHPRIAGKPFARITAEELEQQAVKLRGIQRKGGLKPKKAAEASPRPEIGYMLVDFSLDKMGEA</sequence>
<accession>A0A8S5TG03</accession>